<keyword evidence="5" id="KW-1185">Reference proteome</keyword>
<dbReference type="GO" id="GO:0003735">
    <property type="term" value="F:structural constituent of ribosome"/>
    <property type="evidence" value="ECO:0007669"/>
    <property type="project" value="InterPro"/>
</dbReference>
<dbReference type="OrthoDB" id="1932324at2759"/>
<dbReference type="Pfam" id="PF00861">
    <property type="entry name" value="Ribosomal_L18p"/>
    <property type="match status" value="1"/>
</dbReference>
<comment type="caution">
    <text evidence="4">The sequence shown here is derived from an EMBL/GenBank/DDBJ whole genome shotgun (WGS) entry which is preliminary data.</text>
</comment>
<keyword evidence="3" id="KW-0687">Ribonucleoprotein</keyword>
<accession>A0A2P6R6J4</accession>
<dbReference type="OMA" id="FHNGQVH"/>
<comment type="similarity">
    <text evidence="1">Belongs to the universal ribosomal protein uL18 family.</text>
</comment>
<dbReference type="FunFam" id="3.30.420.100:FF:000004">
    <property type="entry name" value="50S ribosomal protein L18"/>
    <property type="match status" value="1"/>
</dbReference>
<dbReference type="STRING" id="74649.A0A2P6R6J4"/>
<sequence length="187" mass="21026">MLKQVFGKVWNKGVYGCGGSRIRACYYVPTSGFHNAQVHCAPRSFFGVEDFVDDNNSRPYTYQKEKKSKNPQKHVSFKQRTIAYLEPFTLDVFISKRFVSASITHRVTCKQVAVAGTNSKDIKAALKSRCDIPACIAIGQILADRAREADVYTASYTPRDRDKFEGKIRAVVQSLIDSGIDVKIYLD</sequence>
<dbReference type="SUPFAM" id="SSF53137">
    <property type="entry name" value="Translational machinery components"/>
    <property type="match status" value="1"/>
</dbReference>
<proteinExistence type="inferred from homology"/>
<dbReference type="GO" id="GO:1990904">
    <property type="term" value="C:ribonucleoprotein complex"/>
    <property type="evidence" value="ECO:0007669"/>
    <property type="project" value="UniProtKB-KW"/>
</dbReference>
<evidence type="ECO:0000313" key="5">
    <source>
        <dbReference type="Proteomes" id="UP000238479"/>
    </source>
</evidence>
<gene>
    <name evidence="4" type="ORF">RchiOBHm_Chr3g0453221</name>
</gene>
<dbReference type="PANTHER" id="PTHR12899">
    <property type="entry name" value="39S RIBOSOMAL PROTEIN L18, MITOCHONDRIAL"/>
    <property type="match status" value="1"/>
</dbReference>
<dbReference type="GO" id="GO:0006412">
    <property type="term" value="P:translation"/>
    <property type="evidence" value="ECO:0007669"/>
    <property type="project" value="InterPro"/>
</dbReference>
<dbReference type="InterPro" id="IPR005484">
    <property type="entry name" value="Ribosomal_uL18_bac/plant/anim"/>
</dbReference>
<dbReference type="PANTHER" id="PTHR12899:SF5">
    <property type="entry name" value="RIBOSOMAL L18P_L5E FAMILY PROTEIN"/>
    <property type="match status" value="1"/>
</dbReference>
<name>A0A2P6R6J4_ROSCH</name>
<dbReference type="EMBL" id="PDCK01000041">
    <property type="protein sequence ID" value="PRQ42032.1"/>
    <property type="molecule type" value="Genomic_DNA"/>
</dbReference>
<organism evidence="4 5">
    <name type="scientific">Rosa chinensis</name>
    <name type="common">China rose</name>
    <dbReference type="NCBI Taxonomy" id="74649"/>
    <lineage>
        <taxon>Eukaryota</taxon>
        <taxon>Viridiplantae</taxon>
        <taxon>Streptophyta</taxon>
        <taxon>Embryophyta</taxon>
        <taxon>Tracheophyta</taxon>
        <taxon>Spermatophyta</taxon>
        <taxon>Magnoliopsida</taxon>
        <taxon>eudicotyledons</taxon>
        <taxon>Gunneridae</taxon>
        <taxon>Pentapetalae</taxon>
        <taxon>rosids</taxon>
        <taxon>fabids</taxon>
        <taxon>Rosales</taxon>
        <taxon>Rosaceae</taxon>
        <taxon>Rosoideae</taxon>
        <taxon>Rosoideae incertae sedis</taxon>
        <taxon>Rosa</taxon>
    </lineage>
</organism>
<protein>
    <submittedName>
        <fullName evidence="4">Putative ribosomal protein L18</fullName>
    </submittedName>
</protein>
<keyword evidence="2 4" id="KW-0689">Ribosomal protein</keyword>
<reference evidence="4 5" key="1">
    <citation type="journal article" date="2018" name="Nat. Genet.">
        <title>The Rosa genome provides new insights in the design of modern roses.</title>
        <authorList>
            <person name="Bendahmane M."/>
        </authorList>
    </citation>
    <scope>NUCLEOTIDE SEQUENCE [LARGE SCALE GENOMIC DNA]</scope>
    <source>
        <strain evidence="5">cv. Old Blush</strain>
    </source>
</reference>
<evidence type="ECO:0000256" key="2">
    <source>
        <dbReference type="ARBA" id="ARBA00022980"/>
    </source>
</evidence>
<evidence type="ECO:0000256" key="1">
    <source>
        <dbReference type="ARBA" id="ARBA00007116"/>
    </source>
</evidence>
<dbReference type="GO" id="GO:0008097">
    <property type="term" value="F:5S rRNA binding"/>
    <property type="evidence" value="ECO:0007669"/>
    <property type="project" value="TreeGrafter"/>
</dbReference>
<dbReference type="AlphaFoldDB" id="A0A2P6R6J4"/>
<dbReference type="GO" id="GO:0005840">
    <property type="term" value="C:ribosome"/>
    <property type="evidence" value="ECO:0007669"/>
    <property type="project" value="UniProtKB-KW"/>
</dbReference>
<evidence type="ECO:0000313" key="4">
    <source>
        <dbReference type="EMBL" id="PRQ42032.1"/>
    </source>
</evidence>
<dbReference type="Gramene" id="PRQ42032">
    <property type="protein sequence ID" value="PRQ42032"/>
    <property type="gene ID" value="RchiOBHm_Chr3g0453221"/>
</dbReference>
<dbReference type="Gene3D" id="3.30.420.100">
    <property type="match status" value="1"/>
</dbReference>
<dbReference type="Proteomes" id="UP000238479">
    <property type="component" value="Chromosome 3"/>
</dbReference>
<evidence type="ECO:0000256" key="3">
    <source>
        <dbReference type="ARBA" id="ARBA00023274"/>
    </source>
</evidence>